<dbReference type="Pfam" id="PF01882">
    <property type="entry name" value="DUF58"/>
    <property type="match status" value="1"/>
</dbReference>
<accession>A0ABR8MA91</accession>
<organism evidence="3 4">
    <name type="scientific">Nocardioides hwasunensis</name>
    <dbReference type="NCBI Taxonomy" id="397258"/>
    <lineage>
        <taxon>Bacteria</taxon>
        <taxon>Bacillati</taxon>
        <taxon>Actinomycetota</taxon>
        <taxon>Actinomycetes</taxon>
        <taxon>Propionibacteriales</taxon>
        <taxon>Nocardioidaceae</taxon>
        <taxon>Nocardioides</taxon>
    </lineage>
</organism>
<proteinExistence type="predicted"/>
<dbReference type="Proteomes" id="UP000649289">
    <property type="component" value="Unassembled WGS sequence"/>
</dbReference>
<evidence type="ECO:0000313" key="4">
    <source>
        <dbReference type="Proteomes" id="UP000649289"/>
    </source>
</evidence>
<dbReference type="EMBL" id="JACXYY010000001">
    <property type="protein sequence ID" value="MBD3913085.1"/>
    <property type="molecule type" value="Genomic_DNA"/>
</dbReference>
<dbReference type="RefSeq" id="WP_191197459.1">
    <property type="nucleotide sequence ID" value="NZ_BAAAPA010000002.1"/>
</dbReference>
<protein>
    <submittedName>
        <fullName evidence="3">DUF58 domain-containing protein</fullName>
    </submittedName>
</protein>
<evidence type="ECO:0000313" key="3">
    <source>
        <dbReference type="EMBL" id="MBD3913085.1"/>
    </source>
</evidence>
<reference evidence="3 4" key="1">
    <citation type="submission" date="2020-09" db="EMBL/GenBank/DDBJ databases">
        <title>novel species in genus Nocardioides.</title>
        <authorList>
            <person name="Zhang G."/>
        </authorList>
    </citation>
    <scope>NUCLEOTIDE SEQUENCE [LARGE SCALE GENOMIC DNA]</scope>
    <source>
        <strain evidence="3 4">19197</strain>
    </source>
</reference>
<keyword evidence="4" id="KW-1185">Reference proteome</keyword>
<feature type="transmembrane region" description="Helical" evidence="1">
    <location>
        <begin position="20"/>
        <end position="39"/>
    </location>
</feature>
<sequence length="367" mass="38690">MLVTGLLLAVGGVLLRYPVIAALGAFVVALVVVEVVAVLRRPDVEVHRTVDPLVVVRQDPCVGHLRLAGGRAGLVRTLAQESIDGVLTAPTHVDPRGAETTYDIATNRRGLLEVGPLRLQRVSLCGMAATTTQGGDVVRLRVLPRRIPLASLPPGHRRAATGGGDSLELGGTDLVGLHEYAVGDDLRRLHWATSARTGTLMVREDADPAQPHVCVLLDDREESYAAGDDFEEAVELAAALCRVAGEAGDPLRFTTASGRHDVLVPGSTTRQVPREAHELELLLAEIDAAPGRELRQVHHRGLDVAVVVTGSAAELPLLALAVGEALDPTLCVVDPDPAVPSGAVGTTTVLRAPGSRTLARLWDGQVR</sequence>
<evidence type="ECO:0000259" key="2">
    <source>
        <dbReference type="Pfam" id="PF01882"/>
    </source>
</evidence>
<feature type="domain" description="DUF58" evidence="2">
    <location>
        <begin position="179"/>
        <end position="272"/>
    </location>
</feature>
<keyword evidence="1" id="KW-0472">Membrane</keyword>
<dbReference type="InterPro" id="IPR002881">
    <property type="entry name" value="DUF58"/>
</dbReference>
<gene>
    <name evidence="3" type="ORF">IEZ25_00540</name>
</gene>
<name>A0ABR8MA91_9ACTN</name>
<keyword evidence="1" id="KW-0812">Transmembrane</keyword>
<dbReference type="PANTHER" id="PTHR34351:SF1">
    <property type="entry name" value="SLR1927 PROTEIN"/>
    <property type="match status" value="1"/>
</dbReference>
<keyword evidence="1" id="KW-1133">Transmembrane helix</keyword>
<comment type="caution">
    <text evidence="3">The sequence shown here is derived from an EMBL/GenBank/DDBJ whole genome shotgun (WGS) entry which is preliminary data.</text>
</comment>
<dbReference type="PANTHER" id="PTHR34351">
    <property type="entry name" value="SLR1927 PROTEIN-RELATED"/>
    <property type="match status" value="1"/>
</dbReference>
<evidence type="ECO:0000256" key="1">
    <source>
        <dbReference type="SAM" id="Phobius"/>
    </source>
</evidence>